<evidence type="ECO:0000313" key="4">
    <source>
        <dbReference type="Proteomes" id="UP001204562"/>
    </source>
</evidence>
<dbReference type="InterPro" id="IPR001119">
    <property type="entry name" value="SLH_dom"/>
</dbReference>
<dbReference type="AlphaFoldDB" id="A0AAW5JSG5"/>
<gene>
    <name evidence="3" type="ORF">NE579_16920</name>
</gene>
<name>A0AAW5JSG5_9FIRM</name>
<feature type="domain" description="SLH" evidence="2">
    <location>
        <begin position="1"/>
        <end position="44"/>
    </location>
</feature>
<dbReference type="Proteomes" id="UP001204562">
    <property type="component" value="Unassembled WGS sequence"/>
</dbReference>
<accession>A0AAW5JSG5</accession>
<dbReference type="PROSITE" id="PS51272">
    <property type="entry name" value="SLH"/>
    <property type="match status" value="1"/>
</dbReference>
<dbReference type="EMBL" id="JANFYS010000359">
    <property type="protein sequence ID" value="MCQ4772077.1"/>
    <property type="molecule type" value="Genomic_DNA"/>
</dbReference>
<feature type="non-terminal residue" evidence="3">
    <location>
        <position position="44"/>
    </location>
</feature>
<dbReference type="Pfam" id="PF00395">
    <property type="entry name" value="SLH"/>
    <property type="match status" value="1"/>
</dbReference>
<sequence>MLELAGYGVITGITEKTFAPNQPVTRAEFTAMAVRFFEVYGAGN</sequence>
<dbReference type="RefSeq" id="WP_256305042.1">
    <property type="nucleotide sequence ID" value="NZ_JANFYS010000359.1"/>
</dbReference>
<proteinExistence type="predicted"/>
<organism evidence="3 4">
    <name type="scientific">Intestinimonas massiliensis</name>
    <name type="common">ex Afouda et al. 2020</name>
    <dbReference type="NCBI Taxonomy" id="1673721"/>
    <lineage>
        <taxon>Bacteria</taxon>
        <taxon>Bacillati</taxon>
        <taxon>Bacillota</taxon>
        <taxon>Clostridia</taxon>
        <taxon>Eubacteriales</taxon>
        <taxon>Intestinimonas</taxon>
    </lineage>
</organism>
<evidence type="ECO:0000259" key="2">
    <source>
        <dbReference type="PROSITE" id="PS51272"/>
    </source>
</evidence>
<comment type="caution">
    <text evidence="3">The sequence shown here is derived from an EMBL/GenBank/DDBJ whole genome shotgun (WGS) entry which is preliminary data.</text>
</comment>
<evidence type="ECO:0000256" key="1">
    <source>
        <dbReference type="ARBA" id="ARBA00022737"/>
    </source>
</evidence>
<evidence type="ECO:0000313" key="3">
    <source>
        <dbReference type="EMBL" id="MCQ4772077.1"/>
    </source>
</evidence>
<keyword evidence="1" id="KW-0677">Repeat</keyword>
<protein>
    <submittedName>
        <fullName evidence="3">S-layer homology domain-containing protein</fullName>
    </submittedName>
</protein>
<reference evidence="3" key="1">
    <citation type="submission" date="2022-06" db="EMBL/GenBank/DDBJ databases">
        <title>Isolation of gut microbiota from human fecal samples.</title>
        <authorList>
            <person name="Pamer E.G."/>
            <person name="Barat B."/>
            <person name="Waligurski E."/>
            <person name="Medina S."/>
            <person name="Paddock L."/>
            <person name="Mostad J."/>
        </authorList>
    </citation>
    <scope>NUCLEOTIDE SEQUENCE</scope>
    <source>
        <strain evidence="3">DFI.9.91</strain>
    </source>
</reference>